<evidence type="ECO:0000256" key="1">
    <source>
        <dbReference type="SAM" id="Coils"/>
    </source>
</evidence>
<name>A0A6C0CL11_9ZZZZ</name>
<keyword evidence="1" id="KW-0175">Coiled coil</keyword>
<evidence type="ECO:0000256" key="2">
    <source>
        <dbReference type="SAM" id="MobiDB-lite"/>
    </source>
</evidence>
<proteinExistence type="predicted"/>
<organism evidence="3">
    <name type="scientific">viral metagenome</name>
    <dbReference type="NCBI Taxonomy" id="1070528"/>
    <lineage>
        <taxon>unclassified sequences</taxon>
        <taxon>metagenomes</taxon>
        <taxon>organismal metagenomes</taxon>
    </lineage>
</organism>
<accession>A0A6C0CL11</accession>
<sequence>MPNICGKDDLYMYLALNDTIHDFGKGADRGQDINEIVKDILNEPDFNKFTPFGTDKIFSTGAFELNAESYLLNKYNLIGIPTEVLKGEPFKKDVFGKSSCKIFMFENQNGFKNFALQINFVDILKLTDAQKDSIYYTPNEIEPSIDNLSTLLILDPNKEIKKDNKALPDKNKIGQFIMKFYFYGNGKKQTLIHNADAGAGNLKCAFAQGFDDNVLGVIKDTTNYADSAVTSTKDETQQKKCFPDAPPNPFEKDIGAGADIENTPTGLVLKKKDDKGNILELPSIFPSMRSVDSTDPNNNIYIFSNNLFTCKDFVLGFRTKKDNPWIPYKAPFNFELFLYVNTNPTKDGSIDQLRKQILIGEAGDPAATASFYPPDGETRKTYSLNGPSVDYLKKLIAGVNAATDEDSLTAAFKAIPSSKSLNLQSFLESLNSNLTGNMNVKKNKIIKLLMDLKRCGDYEQVDSIKLIQEQNLGVKNVAGLQDILFTSVDRLCTLYSRYKNNNCMWVKATENTYVMYRQPYIYPSKEILEQQEKDRLIVQYRNKTTTVISFLKLLKTLNDDYLSSAGAADVRDRILEMFPPPAQRSNINESIQNLYNLIVTYQLNMFFNTKFIGDNFKNIDTLIEWFTRWNNELTSSPFFQVPGINPTVVMENYVLKINGEQINYPTDWYFNILNQNLFGYFEIKDTTEKVTDPINGNIVKVTLSILDKKNKTVLNFLEGLSEEGVDKSTFIKNYYRVLKENIATPTPDKRSGRPAATVENDYLFFKGIFNMIEQLFEKKVPELTQEIDKIISVARDKRIESQISGNTSQMQLDTTSASSDQVREEFDSIFNDIKENIPTETVADMPQPISNQNTFKLNIDLKKLKEVKQKKKQVDKDEKAAAKRVRNLEKIKALQGTEKNKRQKKGSLIEGLKRKSYRIAVNSPRTSPRLSLQSGGLNIIQKGGAGLLDNTLGIILIEVLYDLPDIMNQIYSSLLPNELLQLLLLNFDINYTGFSKYNSDQPIDTTTTTAKPSQVELDTSVDENIKNVDPIVPSEGLQGYLSNRDNDILPLSRREYLLNFVTDLQDYLQLNGNEILNCIFSEQSAVAATTVMNKLNTLKTNLIGNTMTAVEEFLFSDEFISADGNGSGIFEKLFKMNNKYVVKNMELGYFLKRIVDNSTQTNAIHIELEKIGIEILQRIFGNYYLDDGAADDSFIINLLDVRKFVIDPDNFLTDADISNPNKVIMKNFGLLMYYLFVKAAPVDADAAPVDADAATLMIPQNSFPEFKYRNPLKEEQKAEITAEIEKMKAEGRVREEIERALKAKYADILAERSANILAERSAKILAAGEAVDNSIIFGDDTTLDLTKFLAYLAEVPDTSKGRIARGTNVIELKNDHNFSVQKIKIFYMLCLILNLISDKKEVYFPSFNEEKEKNLKVNLGIAKEKDVKYEVTFDNVNKFLLSAIYYSHENITLKHIDPCKFEGSETIRDLGDALAKEVAIAKKKAEEEAALAKKKAEKEVERKNKGFFGSFMGGRKQTKRKKKHSKNRSLRFK</sequence>
<reference evidence="3" key="1">
    <citation type="journal article" date="2020" name="Nature">
        <title>Giant virus diversity and host interactions through global metagenomics.</title>
        <authorList>
            <person name="Schulz F."/>
            <person name="Roux S."/>
            <person name="Paez-Espino D."/>
            <person name="Jungbluth S."/>
            <person name="Walsh D.A."/>
            <person name="Denef V.J."/>
            <person name="McMahon K.D."/>
            <person name="Konstantinidis K.T."/>
            <person name="Eloe-Fadrosh E.A."/>
            <person name="Kyrpides N.C."/>
            <person name="Woyke T."/>
        </authorList>
    </citation>
    <scope>NUCLEOTIDE SEQUENCE</scope>
    <source>
        <strain evidence="3">GVMAG-M-3300021185-45</strain>
    </source>
</reference>
<feature type="compositionally biased region" description="Basic residues" evidence="2">
    <location>
        <begin position="1516"/>
        <end position="1533"/>
    </location>
</feature>
<protein>
    <submittedName>
        <fullName evidence="3">Uncharacterized protein</fullName>
    </submittedName>
</protein>
<feature type="region of interest" description="Disordered" evidence="2">
    <location>
        <begin position="1507"/>
        <end position="1533"/>
    </location>
</feature>
<evidence type="ECO:0000313" key="3">
    <source>
        <dbReference type="EMBL" id="QHT04369.1"/>
    </source>
</evidence>
<feature type="coiled-coil region" evidence="1">
    <location>
        <begin position="1475"/>
        <end position="1504"/>
    </location>
</feature>
<dbReference type="EMBL" id="MN739427">
    <property type="protein sequence ID" value="QHT04369.1"/>
    <property type="molecule type" value="Genomic_DNA"/>
</dbReference>